<feature type="transmembrane region" description="Helical" evidence="2">
    <location>
        <begin position="218"/>
        <end position="242"/>
    </location>
</feature>
<feature type="transmembrane region" description="Helical" evidence="2">
    <location>
        <begin position="284"/>
        <end position="307"/>
    </location>
</feature>
<accession>A0A9P7YU40</accession>
<dbReference type="AlphaFoldDB" id="A0A9P7YU40"/>
<keyword evidence="2" id="KW-1133">Transmembrane helix</keyword>
<feature type="transmembrane region" description="Helical" evidence="2">
    <location>
        <begin position="90"/>
        <end position="110"/>
    </location>
</feature>
<protein>
    <submittedName>
        <fullName evidence="3">Bacterial low temperature requirement A protein-domain-containing protein</fullName>
    </submittedName>
</protein>
<gene>
    <name evidence="3" type="ORF">BJ878DRAFT_332836</name>
</gene>
<dbReference type="OrthoDB" id="3177213at2759"/>
<feature type="transmembrane region" description="Helical" evidence="2">
    <location>
        <begin position="550"/>
        <end position="568"/>
    </location>
</feature>
<comment type="caution">
    <text evidence="3">The sequence shown here is derived from an EMBL/GenBank/DDBJ whole genome shotgun (WGS) entry which is preliminary data.</text>
</comment>
<keyword evidence="2" id="KW-0812">Transmembrane</keyword>
<keyword evidence="4" id="KW-1185">Reference proteome</keyword>
<feature type="transmembrane region" description="Helical" evidence="2">
    <location>
        <begin position="328"/>
        <end position="347"/>
    </location>
</feature>
<feature type="transmembrane region" description="Helical" evidence="2">
    <location>
        <begin position="484"/>
        <end position="505"/>
    </location>
</feature>
<dbReference type="PANTHER" id="PTHR42101:SF1">
    <property type="entry name" value="LOW TEMPERATURE REQUIREMENT A"/>
    <property type="match status" value="1"/>
</dbReference>
<evidence type="ECO:0000256" key="2">
    <source>
        <dbReference type="SAM" id="Phobius"/>
    </source>
</evidence>
<sequence>MPTGVRFLSSPVVKRRSIYEINSSSETTEQKPEASSRETPVSGPKEVPSELPQLVRHKESTTIELFYDLFFVANLTTFTTVHEVNSRKALTSYIGFFCVLWFTWCETSLFDVRFMSDSWMQRLAKACHLGIMVGLSIVGPNYDTQEAAEKDDSKNLKILAFILMGSRLILALQYLLTVFQLRSYQNTKFPISLLAVGNFVAVIVYMIIAAALNKYEHAYQAFYVIAGFEMIYTIIVSSCWKVCSFKGTHLVERMSLLTLYILGEGVIDILQSTGKLAQINNNDWSGATIGVIIASIASVYLMYMLYFDNMNHKHFGSIRQQIWSFLHFPFHAVLVLAVTGMGQFVTWHKVVEAITPLGVTFEDLTDTFPTFKSTLWTEDRFSDLYNNLTDLVVTNIDELTGLYPSKNSKLVAEIDSNLATVKEGFEVGNETSFIEFIEGFQNILLGMSNSIYQTYGFEAGGLDENARVEIGEEFDASVNTIATVFVYFFIAAGLSLILAGTLGLIMSTHNGWRFGSIIRFASCFVVGLSLALISIAAYTDRAFDMLVSPWVIPTYTLTTAFVLCLHHIKWGNNDKEHDIDEYVSP</sequence>
<feature type="transmembrane region" description="Helical" evidence="2">
    <location>
        <begin position="191"/>
        <end position="212"/>
    </location>
</feature>
<organism evidence="3 4">
    <name type="scientific">Calycina marina</name>
    <dbReference type="NCBI Taxonomy" id="1763456"/>
    <lineage>
        <taxon>Eukaryota</taxon>
        <taxon>Fungi</taxon>
        <taxon>Dikarya</taxon>
        <taxon>Ascomycota</taxon>
        <taxon>Pezizomycotina</taxon>
        <taxon>Leotiomycetes</taxon>
        <taxon>Helotiales</taxon>
        <taxon>Pezizellaceae</taxon>
        <taxon>Calycina</taxon>
    </lineage>
</organism>
<evidence type="ECO:0000256" key="1">
    <source>
        <dbReference type="SAM" id="MobiDB-lite"/>
    </source>
</evidence>
<evidence type="ECO:0000313" key="3">
    <source>
        <dbReference type="EMBL" id="KAG9239974.1"/>
    </source>
</evidence>
<feature type="region of interest" description="Disordered" evidence="1">
    <location>
        <begin position="21"/>
        <end position="51"/>
    </location>
</feature>
<dbReference type="InterPro" id="IPR010640">
    <property type="entry name" value="Low_temperature_requirement_A"/>
</dbReference>
<feature type="transmembrane region" description="Helical" evidence="2">
    <location>
        <begin position="517"/>
        <end position="538"/>
    </location>
</feature>
<dbReference type="PANTHER" id="PTHR42101">
    <property type="entry name" value="CHROMOSOME 16, WHOLE GENOME SHOTGUN SEQUENCE"/>
    <property type="match status" value="1"/>
</dbReference>
<proteinExistence type="predicted"/>
<dbReference type="EMBL" id="MU254673">
    <property type="protein sequence ID" value="KAG9239974.1"/>
    <property type="molecule type" value="Genomic_DNA"/>
</dbReference>
<evidence type="ECO:0000313" key="4">
    <source>
        <dbReference type="Proteomes" id="UP000887226"/>
    </source>
</evidence>
<dbReference type="Pfam" id="PF06772">
    <property type="entry name" value="LtrA"/>
    <property type="match status" value="1"/>
</dbReference>
<name>A0A9P7YU40_9HELO</name>
<reference evidence="3" key="1">
    <citation type="journal article" date="2021" name="IMA Fungus">
        <title>Genomic characterization of three marine fungi, including Emericellopsis atlantica sp. nov. with signatures of a generalist lifestyle and marine biomass degradation.</title>
        <authorList>
            <person name="Hagestad O.C."/>
            <person name="Hou L."/>
            <person name="Andersen J.H."/>
            <person name="Hansen E.H."/>
            <person name="Altermark B."/>
            <person name="Li C."/>
            <person name="Kuhnert E."/>
            <person name="Cox R.J."/>
            <person name="Crous P.W."/>
            <person name="Spatafora J.W."/>
            <person name="Lail K."/>
            <person name="Amirebrahimi M."/>
            <person name="Lipzen A."/>
            <person name="Pangilinan J."/>
            <person name="Andreopoulos W."/>
            <person name="Hayes R.D."/>
            <person name="Ng V."/>
            <person name="Grigoriev I.V."/>
            <person name="Jackson S.A."/>
            <person name="Sutton T.D.S."/>
            <person name="Dobson A.D.W."/>
            <person name="Rama T."/>
        </authorList>
    </citation>
    <scope>NUCLEOTIDE SEQUENCE</scope>
    <source>
        <strain evidence="3">TRa3180A</strain>
    </source>
</reference>
<feature type="transmembrane region" description="Helical" evidence="2">
    <location>
        <begin position="158"/>
        <end position="179"/>
    </location>
</feature>
<keyword evidence="2" id="KW-0472">Membrane</keyword>
<dbReference type="Proteomes" id="UP000887226">
    <property type="component" value="Unassembled WGS sequence"/>
</dbReference>